<evidence type="ECO:0000256" key="4">
    <source>
        <dbReference type="SAM" id="MobiDB-lite"/>
    </source>
</evidence>
<evidence type="ECO:0000256" key="2">
    <source>
        <dbReference type="ARBA" id="ARBA00022803"/>
    </source>
</evidence>
<proteinExistence type="predicted"/>
<keyword evidence="6" id="KW-1185">Reference proteome</keyword>
<dbReference type="Gene3D" id="1.25.40.1010">
    <property type="match status" value="1"/>
</dbReference>
<dbReference type="SMART" id="SM00028">
    <property type="entry name" value="TPR"/>
    <property type="match status" value="3"/>
</dbReference>
<dbReference type="PROSITE" id="PS50005">
    <property type="entry name" value="TPR"/>
    <property type="match status" value="2"/>
</dbReference>
<feature type="repeat" description="TPR" evidence="3">
    <location>
        <begin position="344"/>
        <end position="377"/>
    </location>
</feature>
<dbReference type="Gene3D" id="1.25.40.1040">
    <property type="match status" value="1"/>
</dbReference>
<dbReference type="Pfam" id="PF12569">
    <property type="entry name" value="NatA_aux_su"/>
    <property type="match status" value="1"/>
</dbReference>
<dbReference type="FunFam" id="1.25.40.1040:FF:000003">
    <property type="entry name" value="N-terminal acetyltransferase A, auxiliary subunit"/>
    <property type="match status" value="1"/>
</dbReference>
<dbReference type="PANTHER" id="PTHR22767:SF2">
    <property type="entry name" value="N(ALPHA)-ACETYLTRANSFERASE 15_16, ISOFORM A"/>
    <property type="match status" value="1"/>
</dbReference>
<evidence type="ECO:0000313" key="5">
    <source>
        <dbReference type="EMBL" id="KAK2626965.1"/>
    </source>
</evidence>
<reference evidence="5" key="1">
    <citation type="submission" date="2023-06" db="EMBL/GenBank/DDBJ databases">
        <title>Draft genome of Marssonina rosae.</title>
        <authorList>
            <person name="Cheng Q."/>
        </authorList>
    </citation>
    <scope>NUCLEOTIDE SEQUENCE</scope>
    <source>
        <strain evidence="5">R4</strain>
    </source>
</reference>
<dbReference type="FunFam" id="1.25.40.1010:FF:000002">
    <property type="entry name" value="N-terminal acetyltransferase catalytic subunit (NAT1)"/>
    <property type="match status" value="1"/>
</dbReference>
<evidence type="ECO:0000313" key="6">
    <source>
        <dbReference type="Proteomes" id="UP001285354"/>
    </source>
</evidence>
<gene>
    <name evidence="5" type="ORF">QTJ16_004140</name>
</gene>
<dbReference type="InterPro" id="IPR019734">
    <property type="entry name" value="TPR_rpt"/>
</dbReference>
<organism evidence="5 6">
    <name type="scientific">Diplocarpon rosae</name>
    <dbReference type="NCBI Taxonomy" id="946125"/>
    <lineage>
        <taxon>Eukaryota</taxon>
        <taxon>Fungi</taxon>
        <taxon>Dikarya</taxon>
        <taxon>Ascomycota</taxon>
        <taxon>Pezizomycotina</taxon>
        <taxon>Leotiomycetes</taxon>
        <taxon>Helotiales</taxon>
        <taxon>Drepanopezizaceae</taxon>
        <taxon>Diplocarpon</taxon>
    </lineage>
</organism>
<feature type="repeat" description="TPR" evidence="3">
    <location>
        <begin position="640"/>
        <end position="673"/>
    </location>
</feature>
<keyword evidence="1" id="KW-0677">Repeat</keyword>
<sequence length="1108" mass="124514">MAAAMTAPLVSEDIIRTPASPRRLSGSIGQSSVPITITTQTTERDLLIVSPYKEEPHMLDLSTLDTANQILAKALVDLRFIRDDHRTSPYIDSFNWPEVVGSVQKFAQTSGFEWKKTDFYIVVFRSQIPPTTVYSHLGALDKDAHAEATASGGFLKYIFSTPDADGRNLATCVWRNMHDAKVGSLGPLHRKAAGAARHLYTHWEIERLRLIIDDDVKSWDIIKWVSSGTAQFLREPSNPAKPFHEASSSHLGNLSEVLLYAELSIASMPQVLSAKEQSLFRTVVRNYEDKQYKKGVKAADQILKKSPKHGDTLAMKALIMNSQGKTEEAFALAKVALTCDMRSHVCWHVYGLLYRAAKNFEEAIKAYKFALRLEPDSQQIQRDLALLQVQMRDYEGYVTSRRAMLQARSTLRQSWTALAVALHLNGELAEAERVLTAYEDTLKNPPLKTDFENSEAVMYKNSLIAEQGNIQQAWDHLQSAGKYNLDRLAVQELRATYLMKLDRKEEAIKAYRALIDRNSEQKAYYDGLVEAMGLAETDHQARKAVYDKYAEKYPRCDAARRLPLEFLEGEEFRTAADLYIGRMLDKGVPSTFANLKHLYSNPVKKELLSALAKNYINSGRSEANEEPKRNGDNSKGASAAYYFLAQHYNYYLSRDLEKAMEYIEKAIHLEPNSVDLHMTKARIWKHRGNSQTASAIMEEARLLDTRDRHINTKAAKYQLRNDENEAALTTLGLFTRAETVGGPLADLHDMQCMWFLTEDGQSYARQGKLGLALKRFTSIYNIFDVWQEDQFDFHSFSLRKGQIRAYVDMIRWEDRLREHPFFSRAAASAVEIYLSIYDKPLLNGTNGDAGTNGDDAAERKKAAKKARKDAQKAEREAAAKKSEPNKAVRVADEGAQKKKDDDPEGLKLAATSEPLAEAMKFLTPLLQYSPKSIDAQIAGFEVYIRRKKYILALKCLLAAAALEKDHSKVHEQSIRFKLAVDADSTSLSPTAKDVIASEFTILPSSVDLATYNDEYLSKHKQCARRTLSALKICKLLKPDSATATAKDVAATLQIPTITFEEAVEALHLLQSWKSSEVEAFKKSAAGKWPYASIFSSTIAAKSVSLPLR</sequence>
<comment type="caution">
    <text evidence="5">The sequence shown here is derived from an EMBL/GenBank/DDBJ whole genome shotgun (WGS) entry which is preliminary data.</text>
</comment>
<dbReference type="InterPro" id="IPR021183">
    <property type="entry name" value="NatA_aux_su"/>
</dbReference>
<dbReference type="Proteomes" id="UP001285354">
    <property type="component" value="Unassembled WGS sequence"/>
</dbReference>
<protein>
    <submittedName>
        <fullName evidence="5">Uncharacterized protein</fullName>
    </submittedName>
</protein>
<dbReference type="InterPro" id="IPR011990">
    <property type="entry name" value="TPR-like_helical_dom_sf"/>
</dbReference>
<dbReference type="GO" id="GO:0031415">
    <property type="term" value="C:NatA complex"/>
    <property type="evidence" value="ECO:0007669"/>
    <property type="project" value="TreeGrafter"/>
</dbReference>
<feature type="compositionally biased region" description="Basic and acidic residues" evidence="4">
    <location>
        <begin position="868"/>
        <end position="905"/>
    </location>
</feature>
<evidence type="ECO:0000256" key="3">
    <source>
        <dbReference type="PROSITE-ProRule" id="PRU00339"/>
    </source>
</evidence>
<accession>A0AAD9T0A3</accession>
<feature type="region of interest" description="Disordered" evidence="4">
    <location>
        <begin position="866"/>
        <end position="905"/>
    </location>
</feature>
<keyword evidence="2 3" id="KW-0802">TPR repeat</keyword>
<dbReference type="PANTHER" id="PTHR22767">
    <property type="entry name" value="N-TERMINAL ACETYLTRANSFERASE-RELATED"/>
    <property type="match status" value="1"/>
</dbReference>
<dbReference type="SUPFAM" id="SSF48452">
    <property type="entry name" value="TPR-like"/>
    <property type="match status" value="2"/>
</dbReference>
<dbReference type="AlphaFoldDB" id="A0AAD9T0A3"/>
<dbReference type="Pfam" id="PF13181">
    <property type="entry name" value="TPR_8"/>
    <property type="match status" value="1"/>
</dbReference>
<name>A0AAD9T0A3_9HELO</name>
<dbReference type="EMBL" id="JAUBYV010000005">
    <property type="protein sequence ID" value="KAK2626965.1"/>
    <property type="molecule type" value="Genomic_DNA"/>
</dbReference>
<evidence type="ECO:0000256" key="1">
    <source>
        <dbReference type="ARBA" id="ARBA00022737"/>
    </source>
</evidence>